<organism evidence="1 2">
    <name type="scientific">Myriangium duriaei CBS 260.36</name>
    <dbReference type="NCBI Taxonomy" id="1168546"/>
    <lineage>
        <taxon>Eukaryota</taxon>
        <taxon>Fungi</taxon>
        <taxon>Dikarya</taxon>
        <taxon>Ascomycota</taxon>
        <taxon>Pezizomycotina</taxon>
        <taxon>Dothideomycetes</taxon>
        <taxon>Dothideomycetidae</taxon>
        <taxon>Myriangiales</taxon>
        <taxon>Myriangiaceae</taxon>
        <taxon>Myriangium</taxon>
    </lineage>
</organism>
<gene>
    <name evidence="1" type="ORF">K461DRAFT_282060</name>
</gene>
<evidence type="ECO:0000313" key="1">
    <source>
        <dbReference type="EMBL" id="KAF2149658.1"/>
    </source>
</evidence>
<dbReference type="AlphaFoldDB" id="A0A9P4IZI9"/>
<evidence type="ECO:0000313" key="2">
    <source>
        <dbReference type="Proteomes" id="UP000799439"/>
    </source>
</evidence>
<accession>A0A9P4IZI9</accession>
<proteinExistence type="predicted"/>
<sequence>MSHRKLFAYLARAQSILLLPTTHSKPATVILDNSPIFKKIYWPKHSRLGRFGRARAGIVTPPKPSHSAQSLIARDFLGNGLSSNVAGEYSTLEARDPHDRIVNVEKLRCCFALATVVMKGSDWSRSPSFVRGSILDVDHVNRCAIVCWRRLSTESETFVVKIEMPYTNAYTMQTHSKSS</sequence>
<dbReference type="EMBL" id="ML996091">
    <property type="protein sequence ID" value="KAF2149658.1"/>
    <property type="molecule type" value="Genomic_DNA"/>
</dbReference>
<name>A0A9P4IZI9_9PEZI</name>
<reference evidence="1" key="1">
    <citation type="journal article" date="2020" name="Stud. Mycol.">
        <title>101 Dothideomycetes genomes: a test case for predicting lifestyles and emergence of pathogens.</title>
        <authorList>
            <person name="Haridas S."/>
            <person name="Albert R."/>
            <person name="Binder M."/>
            <person name="Bloem J."/>
            <person name="Labutti K."/>
            <person name="Salamov A."/>
            <person name="Andreopoulos B."/>
            <person name="Baker S."/>
            <person name="Barry K."/>
            <person name="Bills G."/>
            <person name="Bluhm B."/>
            <person name="Cannon C."/>
            <person name="Castanera R."/>
            <person name="Culley D."/>
            <person name="Daum C."/>
            <person name="Ezra D."/>
            <person name="Gonzalez J."/>
            <person name="Henrissat B."/>
            <person name="Kuo A."/>
            <person name="Liang C."/>
            <person name="Lipzen A."/>
            <person name="Lutzoni F."/>
            <person name="Magnuson J."/>
            <person name="Mondo S."/>
            <person name="Nolan M."/>
            <person name="Ohm R."/>
            <person name="Pangilinan J."/>
            <person name="Park H.-J."/>
            <person name="Ramirez L."/>
            <person name="Alfaro M."/>
            <person name="Sun H."/>
            <person name="Tritt A."/>
            <person name="Yoshinaga Y."/>
            <person name="Zwiers L.-H."/>
            <person name="Turgeon B."/>
            <person name="Goodwin S."/>
            <person name="Spatafora J."/>
            <person name="Crous P."/>
            <person name="Grigoriev I."/>
        </authorList>
    </citation>
    <scope>NUCLEOTIDE SEQUENCE</scope>
    <source>
        <strain evidence="1">CBS 260.36</strain>
    </source>
</reference>
<protein>
    <submittedName>
        <fullName evidence="1">Uncharacterized protein</fullName>
    </submittedName>
</protein>
<keyword evidence="2" id="KW-1185">Reference proteome</keyword>
<comment type="caution">
    <text evidence="1">The sequence shown here is derived from an EMBL/GenBank/DDBJ whole genome shotgun (WGS) entry which is preliminary data.</text>
</comment>
<dbReference type="Proteomes" id="UP000799439">
    <property type="component" value="Unassembled WGS sequence"/>
</dbReference>